<reference evidence="2 3" key="2">
    <citation type="submission" date="2018-06" db="EMBL/GenBank/DDBJ databases">
        <authorList>
            <consortium name="Pathogen Informatics"/>
            <person name="Doyle S."/>
        </authorList>
    </citation>
    <scope>NUCLEOTIDE SEQUENCE [LARGE SCALE GENOMIC DNA]</scope>
    <source>
        <strain evidence="2 3">NCTC10476</strain>
    </source>
</reference>
<sequence>MNTLAARYDCDTQYSIPHADFLRLQHAHNVGVTFLDMLETQSSLLHGITPPSPESFASMVALLTDQLGQVMNTCESQILSRMEAPIV</sequence>
<accession>A0A0A8VFY3</accession>
<dbReference type="OrthoDB" id="6545343at2"/>
<gene>
    <name evidence="1" type="ORF">CSF007_13840</name>
    <name evidence="2" type="ORF">NCTC10476_02950</name>
</gene>
<dbReference type="Proteomes" id="UP000255169">
    <property type="component" value="Unassembled WGS sequence"/>
</dbReference>
<evidence type="ECO:0000313" key="1">
    <source>
        <dbReference type="EMBL" id="CEK28500.1"/>
    </source>
</evidence>
<dbReference type="EMBL" id="UHJG01000001">
    <property type="protein sequence ID" value="SUQ01583.1"/>
    <property type="molecule type" value="Genomic_DNA"/>
</dbReference>
<dbReference type="EMBL" id="LN681231">
    <property type="protein sequence ID" value="CEK28500.1"/>
    <property type="molecule type" value="Genomic_DNA"/>
</dbReference>
<evidence type="ECO:0000313" key="2">
    <source>
        <dbReference type="EMBL" id="SUQ01583.1"/>
    </source>
</evidence>
<evidence type="ECO:0000313" key="3">
    <source>
        <dbReference type="Proteomes" id="UP000255169"/>
    </source>
</evidence>
<dbReference type="RefSeq" id="WP_032910557.1">
    <property type="nucleotide sequence ID" value="NZ_CCYO01000004.1"/>
</dbReference>
<protein>
    <submittedName>
        <fullName evidence="1">Uncharacterized protein</fullName>
    </submittedName>
</protein>
<proteinExistence type="predicted"/>
<organism evidence="1">
    <name type="scientific">Yersinia ruckeri</name>
    <dbReference type="NCBI Taxonomy" id="29486"/>
    <lineage>
        <taxon>Bacteria</taxon>
        <taxon>Pseudomonadati</taxon>
        <taxon>Pseudomonadota</taxon>
        <taxon>Gammaproteobacteria</taxon>
        <taxon>Enterobacterales</taxon>
        <taxon>Yersiniaceae</taxon>
        <taxon>Yersinia</taxon>
    </lineage>
</organism>
<dbReference type="AlphaFoldDB" id="A0A0A8VFY3"/>
<name>A0A0A8VFY3_YERRU</name>
<dbReference type="GeneID" id="45571725"/>
<keyword evidence="3" id="KW-1185">Reference proteome</keyword>
<reference evidence="1" key="1">
    <citation type="journal article" date="2015" name="Genome Announc.">
        <title>Complete Genome Sequence of Yersinia ruckeri Strain CSF007-82, Etiologic Agent of Red Mouth Disease in Salmonid Fish.</title>
        <authorList>
            <person name="Nelson M.C."/>
            <person name="LaPatra S.E."/>
            <person name="Welch T.J."/>
            <person name="Graf J."/>
        </authorList>
    </citation>
    <scope>NUCLEOTIDE SEQUENCE</scope>
    <source>
        <strain evidence="1">CSF007-82</strain>
    </source>
</reference>